<accession>A0A5J4ZRY1</accession>
<keyword evidence="3" id="KW-1185">Reference proteome</keyword>
<evidence type="ECO:0000313" key="3">
    <source>
        <dbReference type="Proteomes" id="UP000325577"/>
    </source>
</evidence>
<protein>
    <recommendedName>
        <fullName evidence="1">Calcium-transporting P-type ATPase N-terminal autoinhibitory domain-containing protein</fullName>
    </recommendedName>
</protein>
<name>A0A5J4ZRY1_9ASTE</name>
<dbReference type="Proteomes" id="UP000325577">
    <property type="component" value="Linkage Group LG6"/>
</dbReference>
<evidence type="ECO:0000259" key="1">
    <source>
        <dbReference type="Pfam" id="PF12515"/>
    </source>
</evidence>
<proteinExistence type="predicted"/>
<sequence>MEKFLRDNFEVESKRPSEEALRRWRSAVWLVKNPRRRFRMVADLPKRSEAERKRRKIQEKIRIALYVQKAALHFIDAVKSPIGVEHKLSEEVRLAGFGIEPDELASIVRSHDIKGSELHGGVEGFARKVSVSLNDWCCFN</sequence>
<organism evidence="2 3">
    <name type="scientific">Nyssa sinensis</name>
    <dbReference type="NCBI Taxonomy" id="561372"/>
    <lineage>
        <taxon>Eukaryota</taxon>
        <taxon>Viridiplantae</taxon>
        <taxon>Streptophyta</taxon>
        <taxon>Embryophyta</taxon>
        <taxon>Tracheophyta</taxon>
        <taxon>Spermatophyta</taxon>
        <taxon>Magnoliopsida</taxon>
        <taxon>eudicotyledons</taxon>
        <taxon>Gunneridae</taxon>
        <taxon>Pentapetalae</taxon>
        <taxon>asterids</taxon>
        <taxon>Cornales</taxon>
        <taxon>Nyssaceae</taxon>
        <taxon>Nyssa</taxon>
    </lineage>
</organism>
<dbReference type="AlphaFoldDB" id="A0A5J4ZRY1"/>
<dbReference type="GO" id="GO:0005516">
    <property type="term" value="F:calmodulin binding"/>
    <property type="evidence" value="ECO:0007669"/>
    <property type="project" value="InterPro"/>
</dbReference>
<dbReference type="Gene3D" id="1.20.5.170">
    <property type="match status" value="1"/>
</dbReference>
<feature type="domain" description="Calcium-transporting P-type ATPase N-terminal autoinhibitory" evidence="1">
    <location>
        <begin position="5"/>
        <end position="49"/>
    </location>
</feature>
<dbReference type="FunFam" id="1.20.5.170:FF:000026">
    <property type="entry name" value="Calcium-transporting ATPase"/>
    <property type="match status" value="1"/>
</dbReference>
<dbReference type="OrthoDB" id="116380at2759"/>
<evidence type="ECO:0000313" key="2">
    <source>
        <dbReference type="EMBL" id="KAA8520192.1"/>
    </source>
</evidence>
<dbReference type="EMBL" id="CM018049">
    <property type="protein sequence ID" value="KAA8520192.1"/>
    <property type="molecule type" value="Genomic_DNA"/>
</dbReference>
<gene>
    <name evidence="2" type="ORF">F0562_014448</name>
</gene>
<dbReference type="Pfam" id="PF12515">
    <property type="entry name" value="CaATP_NAI"/>
    <property type="match status" value="1"/>
</dbReference>
<dbReference type="InterPro" id="IPR024750">
    <property type="entry name" value="Ca_ATPase_N_dom"/>
</dbReference>
<reference evidence="2 3" key="1">
    <citation type="submission" date="2019-09" db="EMBL/GenBank/DDBJ databases">
        <title>A chromosome-level genome assembly of the Chinese tupelo Nyssa sinensis.</title>
        <authorList>
            <person name="Yang X."/>
            <person name="Kang M."/>
            <person name="Yang Y."/>
            <person name="Xiong H."/>
            <person name="Wang M."/>
            <person name="Zhang Z."/>
            <person name="Wang Z."/>
            <person name="Wu H."/>
            <person name="Ma T."/>
            <person name="Liu J."/>
            <person name="Xi Z."/>
        </authorList>
    </citation>
    <scope>NUCLEOTIDE SEQUENCE [LARGE SCALE GENOMIC DNA]</scope>
    <source>
        <strain evidence="2">J267</strain>
        <tissue evidence="2">Leaf</tissue>
    </source>
</reference>